<proteinExistence type="predicted"/>
<gene>
    <name evidence="2" type="ORF">ENH_00066250</name>
</gene>
<dbReference type="PROSITE" id="PS50994">
    <property type="entry name" value="INTEGRASE"/>
    <property type="match status" value="1"/>
</dbReference>
<dbReference type="Proteomes" id="UP000030754">
    <property type="component" value="Unassembled WGS sequence"/>
</dbReference>
<dbReference type="GO" id="GO:0003676">
    <property type="term" value="F:nucleic acid binding"/>
    <property type="evidence" value="ECO:0007669"/>
    <property type="project" value="InterPro"/>
</dbReference>
<dbReference type="AlphaFoldDB" id="U6N1P1"/>
<accession>U6N1P1</accession>
<protein>
    <recommendedName>
        <fullName evidence="1">Integrase catalytic domain-containing protein</fullName>
    </recommendedName>
</protein>
<dbReference type="SUPFAM" id="SSF53098">
    <property type="entry name" value="Ribonuclease H-like"/>
    <property type="match status" value="1"/>
</dbReference>
<dbReference type="Gene3D" id="3.30.420.10">
    <property type="entry name" value="Ribonuclease H-like superfamily/Ribonuclease H"/>
    <property type="match status" value="1"/>
</dbReference>
<sequence length="123" mass="14432">MVHFVPAKKSFTAAGSVELLADRLIRYHGFPEVLISDRHLRFQSDLWQQLCSRFNIKRRMPSSCHPQSNGQTEWISRTMEQMLRTYMQSDEREWERLLPVLELAYNSTSHSSTELSPFEVMIG</sequence>
<dbReference type="GeneID" id="25476760"/>
<dbReference type="InterPro" id="IPR036397">
    <property type="entry name" value="RNaseH_sf"/>
</dbReference>
<feature type="domain" description="Integrase catalytic" evidence="1">
    <location>
        <begin position="1"/>
        <end position="123"/>
    </location>
</feature>
<dbReference type="OrthoDB" id="346089at2759"/>
<evidence type="ECO:0000313" key="3">
    <source>
        <dbReference type="Proteomes" id="UP000030754"/>
    </source>
</evidence>
<reference evidence="2" key="2">
    <citation type="submission" date="2013-10" db="EMBL/GenBank/DDBJ databases">
        <authorList>
            <person name="Aslett M."/>
        </authorList>
    </citation>
    <scope>NUCLEOTIDE SEQUENCE [LARGE SCALE GENOMIC DNA]</scope>
    <source>
        <strain evidence="2">Houghton</strain>
    </source>
</reference>
<name>U6N1P1_9EIME</name>
<reference evidence="2" key="1">
    <citation type="submission" date="2013-10" db="EMBL/GenBank/DDBJ databases">
        <title>Genomic analysis of the causative agents of coccidiosis in chickens.</title>
        <authorList>
            <person name="Reid A.J."/>
            <person name="Blake D."/>
            <person name="Billington K."/>
            <person name="Browne H."/>
            <person name="Dunn M."/>
            <person name="Hung S."/>
            <person name="Kawahara F."/>
            <person name="Miranda-Saavedra D."/>
            <person name="Mourier T."/>
            <person name="Nagra H."/>
            <person name="Otto T.D."/>
            <person name="Rawlings N."/>
            <person name="Sanchez A."/>
            <person name="Sanders M."/>
            <person name="Subramaniam C."/>
            <person name="Tay Y."/>
            <person name="Dear P."/>
            <person name="Doerig C."/>
            <person name="Gruber A."/>
            <person name="Parkinson J."/>
            <person name="Shirley M."/>
            <person name="Wan K.L."/>
            <person name="Berriman M."/>
            <person name="Tomley F."/>
            <person name="Pain A."/>
        </authorList>
    </citation>
    <scope>NUCLEOTIDE SEQUENCE [LARGE SCALE GENOMIC DNA]</scope>
    <source>
        <strain evidence="2">Houghton</strain>
    </source>
</reference>
<evidence type="ECO:0000313" key="2">
    <source>
        <dbReference type="EMBL" id="CDJ69223.1"/>
    </source>
</evidence>
<keyword evidence="3" id="KW-1185">Reference proteome</keyword>
<dbReference type="GO" id="GO:0015074">
    <property type="term" value="P:DNA integration"/>
    <property type="evidence" value="ECO:0007669"/>
    <property type="project" value="InterPro"/>
</dbReference>
<dbReference type="InterPro" id="IPR001584">
    <property type="entry name" value="Integrase_cat-core"/>
</dbReference>
<dbReference type="PANTHER" id="PTHR37984">
    <property type="entry name" value="PROTEIN CBG26694"/>
    <property type="match status" value="1"/>
</dbReference>
<dbReference type="InterPro" id="IPR050951">
    <property type="entry name" value="Retrovirus_Pol_polyprotein"/>
</dbReference>
<dbReference type="InterPro" id="IPR012337">
    <property type="entry name" value="RNaseH-like_sf"/>
</dbReference>
<dbReference type="PANTHER" id="PTHR37984:SF15">
    <property type="entry name" value="INTEGRASE CATALYTIC DOMAIN-CONTAINING PROTEIN"/>
    <property type="match status" value="1"/>
</dbReference>
<dbReference type="EMBL" id="HG725685">
    <property type="protein sequence ID" value="CDJ69223.1"/>
    <property type="molecule type" value="Genomic_DNA"/>
</dbReference>
<dbReference type="RefSeq" id="XP_013437690.1">
    <property type="nucleotide sequence ID" value="XM_013582236.1"/>
</dbReference>
<evidence type="ECO:0000259" key="1">
    <source>
        <dbReference type="PROSITE" id="PS50994"/>
    </source>
</evidence>
<organism evidence="2 3">
    <name type="scientific">Eimeria necatrix</name>
    <dbReference type="NCBI Taxonomy" id="51315"/>
    <lineage>
        <taxon>Eukaryota</taxon>
        <taxon>Sar</taxon>
        <taxon>Alveolata</taxon>
        <taxon>Apicomplexa</taxon>
        <taxon>Conoidasida</taxon>
        <taxon>Coccidia</taxon>
        <taxon>Eucoccidiorida</taxon>
        <taxon>Eimeriorina</taxon>
        <taxon>Eimeriidae</taxon>
        <taxon>Eimeria</taxon>
    </lineage>
</organism>
<dbReference type="VEuPathDB" id="ToxoDB:ENH_00066250"/>